<gene>
    <name evidence="10" type="ORF">A6K24_15065</name>
</gene>
<dbReference type="RefSeq" id="WP_066326671.1">
    <property type="nucleotide sequence ID" value="NZ_LWSG01000002.1"/>
</dbReference>
<comment type="similarity">
    <text evidence="2 8">Belongs to the PHP hydrolase family. HisK subfamily.</text>
</comment>
<dbReference type="Pfam" id="PF02811">
    <property type="entry name" value="PHP"/>
    <property type="match status" value="1"/>
</dbReference>
<evidence type="ECO:0000313" key="11">
    <source>
        <dbReference type="Proteomes" id="UP000078534"/>
    </source>
</evidence>
<dbReference type="GO" id="GO:0005737">
    <property type="term" value="C:cytoplasm"/>
    <property type="evidence" value="ECO:0007669"/>
    <property type="project" value="TreeGrafter"/>
</dbReference>
<dbReference type="UniPathway" id="UPA00031">
    <property type="reaction ID" value="UER00013"/>
</dbReference>
<dbReference type="GO" id="GO:0000105">
    <property type="term" value="P:L-histidine biosynthetic process"/>
    <property type="evidence" value="ECO:0007669"/>
    <property type="project" value="UniProtKB-UniRule"/>
</dbReference>
<accession>A0A179T6I7</accession>
<evidence type="ECO:0000256" key="3">
    <source>
        <dbReference type="ARBA" id="ARBA00013085"/>
    </source>
</evidence>
<evidence type="ECO:0000256" key="1">
    <source>
        <dbReference type="ARBA" id="ARBA00004970"/>
    </source>
</evidence>
<dbReference type="EMBL" id="LWSG01000002">
    <property type="protein sequence ID" value="OAS88769.1"/>
    <property type="molecule type" value="Genomic_DNA"/>
</dbReference>
<feature type="domain" description="PHP" evidence="9">
    <location>
        <begin position="5"/>
        <end position="206"/>
    </location>
</feature>
<comment type="catalytic activity">
    <reaction evidence="7 8">
        <text>L-histidinol phosphate + H2O = L-histidinol + phosphate</text>
        <dbReference type="Rhea" id="RHEA:14465"/>
        <dbReference type="ChEBI" id="CHEBI:15377"/>
        <dbReference type="ChEBI" id="CHEBI:43474"/>
        <dbReference type="ChEBI" id="CHEBI:57699"/>
        <dbReference type="ChEBI" id="CHEBI:57980"/>
        <dbReference type="EC" id="3.1.3.15"/>
    </reaction>
</comment>
<dbReference type="Pfam" id="PF13263">
    <property type="entry name" value="PHP_C"/>
    <property type="match status" value="1"/>
</dbReference>
<dbReference type="PANTHER" id="PTHR21039:SF0">
    <property type="entry name" value="HISTIDINOL-PHOSPHATASE"/>
    <property type="match status" value="1"/>
</dbReference>
<evidence type="ECO:0000259" key="9">
    <source>
        <dbReference type="Pfam" id="PF02811"/>
    </source>
</evidence>
<name>A0A179T6I7_9BACI</name>
<comment type="caution">
    <text evidence="10">The sequence shown here is derived from an EMBL/GenBank/DDBJ whole genome shotgun (WGS) entry which is preliminary data.</text>
</comment>
<dbReference type="Proteomes" id="UP000078534">
    <property type="component" value="Unassembled WGS sequence"/>
</dbReference>
<evidence type="ECO:0000256" key="6">
    <source>
        <dbReference type="ARBA" id="ARBA00023102"/>
    </source>
</evidence>
<dbReference type="SUPFAM" id="SSF89550">
    <property type="entry name" value="PHP domain-like"/>
    <property type="match status" value="1"/>
</dbReference>
<dbReference type="NCBIfam" id="TIGR01856">
    <property type="entry name" value="hisJ_fam"/>
    <property type="match status" value="1"/>
</dbReference>
<comment type="pathway">
    <text evidence="1 8">Amino-acid biosynthesis; L-histidine biosynthesis; L-histidine from 5-phospho-alpha-D-ribose 1-diphosphate: step 8/9.</text>
</comment>
<evidence type="ECO:0000256" key="2">
    <source>
        <dbReference type="ARBA" id="ARBA00009152"/>
    </source>
</evidence>
<dbReference type="InterPro" id="IPR016195">
    <property type="entry name" value="Pol/histidinol_Pase-like"/>
</dbReference>
<organism evidence="10 11">
    <name type="scientific">Metabacillus litoralis</name>
    <dbReference type="NCBI Taxonomy" id="152268"/>
    <lineage>
        <taxon>Bacteria</taxon>
        <taxon>Bacillati</taxon>
        <taxon>Bacillota</taxon>
        <taxon>Bacilli</taxon>
        <taxon>Bacillales</taxon>
        <taxon>Bacillaceae</taxon>
        <taxon>Metabacillus</taxon>
    </lineage>
</organism>
<dbReference type="AlphaFoldDB" id="A0A179T6I7"/>
<protein>
    <recommendedName>
        <fullName evidence="3 8">Histidinol-phosphatase</fullName>
        <shortName evidence="8">HolPase</shortName>
        <ecNumber evidence="3 8">3.1.3.15</ecNumber>
    </recommendedName>
</protein>
<evidence type="ECO:0000313" key="10">
    <source>
        <dbReference type="EMBL" id="OAS88769.1"/>
    </source>
</evidence>
<evidence type="ECO:0000256" key="8">
    <source>
        <dbReference type="RuleBase" id="RU366003"/>
    </source>
</evidence>
<dbReference type="CDD" id="cd12110">
    <property type="entry name" value="PHP_HisPPase_Hisj_like"/>
    <property type="match status" value="1"/>
</dbReference>
<dbReference type="InterPro" id="IPR010140">
    <property type="entry name" value="Histidinol_P_phosphatase_HisJ"/>
</dbReference>
<dbReference type="InterPro" id="IPR004013">
    <property type="entry name" value="PHP_dom"/>
</dbReference>
<dbReference type="Gene3D" id="3.20.20.140">
    <property type="entry name" value="Metal-dependent hydrolases"/>
    <property type="match status" value="1"/>
</dbReference>
<dbReference type="PANTHER" id="PTHR21039">
    <property type="entry name" value="HISTIDINOL PHOSPHATASE-RELATED"/>
    <property type="match status" value="1"/>
</dbReference>
<proteinExistence type="inferred from homology"/>
<evidence type="ECO:0000256" key="7">
    <source>
        <dbReference type="ARBA" id="ARBA00049158"/>
    </source>
</evidence>
<evidence type="ECO:0000256" key="5">
    <source>
        <dbReference type="ARBA" id="ARBA00022801"/>
    </source>
</evidence>
<evidence type="ECO:0000256" key="4">
    <source>
        <dbReference type="ARBA" id="ARBA00022605"/>
    </source>
</evidence>
<keyword evidence="6 8" id="KW-0368">Histidine biosynthesis</keyword>
<keyword evidence="4 8" id="KW-0028">Amino-acid biosynthesis</keyword>
<dbReference type="OrthoDB" id="9775255at2"/>
<dbReference type="STRING" id="152268.A6K24_15065"/>
<keyword evidence="11" id="KW-1185">Reference proteome</keyword>
<reference evidence="11" key="1">
    <citation type="submission" date="2016-04" db="EMBL/GenBank/DDBJ databases">
        <authorList>
            <person name="Lyu Z."/>
            <person name="Lyu W."/>
        </authorList>
    </citation>
    <scope>NUCLEOTIDE SEQUENCE [LARGE SCALE GENOMIC DNA]</scope>
    <source>
        <strain evidence="11">C44</strain>
    </source>
</reference>
<dbReference type="EC" id="3.1.3.15" evidence="3 8"/>
<dbReference type="NCBIfam" id="NF005996">
    <property type="entry name" value="PRK08123.1"/>
    <property type="match status" value="1"/>
</dbReference>
<sequence length="269" mass="31049">MMKKDGHVHTPYCPHGTTDQLEAYINQAIEEGFDSLTFTEHAPLPPGFKDPTPEEDSAMKLEDMDSYINDIQILKDKYRHKITINIGLEVDYIKEFEHETKVFLDQYGKFLDDSILSVHFLKIDHSYYCMDYDENTFGKMIDIAGSLQNLHQAYYNEVLHSIHSDLGNFKPKRIGHITLVNKFQKLYPVTFSTDTSVKKVIQAIKEQKLEIDYNVAGLRKKYCGETYPEESIAKLAHKQKIPLIYGSDAHSARDIGKNYTHYDQLTNSN</sequence>
<keyword evidence="5 8" id="KW-0378">Hydrolase</keyword>
<dbReference type="GO" id="GO:0004401">
    <property type="term" value="F:histidinol-phosphatase activity"/>
    <property type="evidence" value="ECO:0007669"/>
    <property type="project" value="UniProtKB-UniRule"/>
</dbReference>